<dbReference type="InterPro" id="IPR013783">
    <property type="entry name" value="Ig-like_fold"/>
</dbReference>
<dbReference type="EMBL" id="CP032702">
    <property type="protein sequence ID" value="QDY43048.1"/>
    <property type="molecule type" value="Genomic_DNA"/>
</dbReference>
<feature type="domain" description="Bacterial Ig-like" evidence="2">
    <location>
        <begin position="443"/>
        <end position="518"/>
    </location>
</feature>
<feature type="region of interest" description="Disordered" evidence="1">
    <location>
        <begin position="175"/>
        <end position="258"/>
    </location>
</feature>
<feature type="compositionally biased region" description="Gly residues" evidence="1">
    <location>
        <begin position="184"/>
        <end position="215"/>
    </location>
</feature>
<dbReference type="InterPro" id="IPR044016">
    <property type="entry name" value="Big_13"/>
</dbReference>
<protein>
    <recommendedName>
        <fullName evidence="2">Bacterial Ig-like domain-containing protein</fullName>
    </recommendedName>
</protein>
<organism evidence="3 4">
    <name type="scientific">Candidatus Pantoea soli</name>
    <dbReference type="NCBI Taxonomy" id="3098669"/>
    <lineage>
        <taxon>Bacteria</taxon>
        <taxon>Pseudomonadati</taxon>
        <taxon>Pseudomonadota</taxon>
        <taxon>Gammaproteobacteria</taxon>
        <taxon>Enterobacterales</taxon>
        <taxon>Erwiniaceae</taxon>
        <taxon>Pantoea</taxon>
    </lineage>
</organism>
<feature type="region of interest" description="Disordered" evidence="1">
    <location>
        <begin position="426"/>
        <end position="458"/>
    </location>
</feature>
<keyword evidence="4" id="KW-1185">Reference proteome</keyword>
<name>A0A518XFS8_9GAMM</name>
<feature type="domain" description="Bacterial Ig-like" evidence="2">
    <location>
        <begin position="342"/>
        <end position="421"/>
    </location>
</feature>
<dbReference type="OrthoDB" id="6527546at2"/>
<dbReference type="KEGG" id="pdis:D8B20_14695"/>
<proteinExistence type="predicted"/>
<dbReference type="Pfam" id="PF19077">
    <property type="entry name" value="Big_13"/>
    <property type="match status" value="3"/>
</dbReference>
<gene>
    <name evidence="3" type="ORF">D8B20_14695</name>
</gene>
<evidence type="ECO:0000313" key="4">
    <source>
        <dbReference type="Proteomes" id="UP000319411"/>
    </source>
</evidence>
<feature type="domain" description="Bacterial Ig-like" evidence="2">
    <location>
        <begin position="228"/>
        <end position="317"/>
    </location>
</feature>
<dbReference type="RefSeq" id="WP_145889545.1">
    <property type="nucleotide sequence ID" value="NZ_CP032702.1"/>
</dbReference>
<reference evidence="3 4" key="1">
    <citation type="submission" date="2018-10" db="EMBL/GenBank/DDBJ databases">
        <title>Genome Sequencing of Pantoea dispersa DSM 32899.</title>
        <authorList>
            <person name="Nawrath M."/>
            <person name="Ottenheim C."/>
            <person name="Wilm A."/>
            <person name="Zimmermann W."/>
            <person name="Wu J.C."/>
        </authorList>
    </citation>
    <scope>NUCLEOTIDE SEQUENCE [LARGE SCALE GENOMIC DNA]</scope>
    <source>
        <strain evidence="3 4">DSM 32899</strain>
    </source>
</reference>
<accession>A0A518XFS8</accession>
<evidence type="ECO:0000259" key="2">
    <source>
        <dbReference type="Pfam" id="PF19077"/>
    </source>
</evidence>
<sequence>MNVSPVSVAVIDKKTITKAEVLRAGKEGKAVKVQAIANGKYLLSQGNDGMAPENITVRRSGKNLLVMLEGREGSEPDLIIEDFFDKSGTLIGKAEDGNMHAYVSTDGDAEHEAAALEDGETAALALSEGVADSDSGYVLASGFEWSPALIALGGLAAIAAAAGLGYLAAKEQYQDDHHSNSSGSEGGAGGGSGGEGGDAGGDAGGGEGSGGAGGGDVKKPTISGMTDNVGDVTGPVTNGGRTDDTTPTFAGTGTPGNTIEVWDGESKIGEAKVNADGSWSFTPQKALTSGKHSIVTKERNDSGIVSEPSEKWEFTVDLTAPARGTIGSMVDDSVSPALPIEKNGITKDNTPTLAGKAEANSTVQVWDNGNLLGTAKTDKDGNWRFTPTKLEDGKHDISVIVVDEVGNKSLPSEAFIVEVDTVAPENSGIGKITDSNGDPIDDGSTTQEPRPTLEGTGEDGETVLIIDNGQIIGSVVVEGGTWTYTPERDLSSGRHELETVVRDQAGNESAPSDKIVIDLDTGVNPVDPGEELPDPAVPVAGTIGTIFKDNNPGGIPVPVDNNASNDESILITGTGVPGDVIFLYMVGVSHSYVFSTTVGEDGKWEYSTPDLPDDVYDMRGVFQRDGEIIGKTDVSVIEIDTIPPEIPDVGISSIIEELSVIDLLAIEENTLFAEEKGAEENSEIDQARLSDMVFEEVTPALSANGVAVHENISEADLSLHYTTQDI</sequence>
<dbReference type="Proteomes" id="UP000319411">
    <property type="component" value="Chromosome"/>
</dbReference>
<feature type="compositionally biased region" description="Low complexity" evidence="1">
    <location>
        <begin position="245"/>
        <end position="258"/>
    </location>
</feature>
<dbReference type="AlphaFoldDB" id="A0A518XFS8"/>
<dbReference type="Gene3D" id="2.60.40.10">
    <property type="entry name" value="Immunoglobulins"/>
    <property type="match status" value="4"/>
</dbReference>
<evidence type="ECO:0000313" key="3">
    <source>
        <dbReference type="EMBL" id="QDY43048.1"/>
    </source>
</evidence>
<dbReference type="NCBIfam" id="NF033510">
    <property type="entry name" value="Ca_tandemer"/>
    <property type="match status" value="3"/>
</dbReference>
<evidence type="ECO:0000256" key="1">
    <source>
        <dbReference type="SAM" id="MobiDB-lite"/>
    </source>
</evidence>